<comment type="cofactor">
    <cofactor evidence="1">
        <name>FAD</name>
        <dbReference type="ChEBI" id="CHEBI:57692"/>
    </cofactor>
</comment>
<proteinExistence type="predicted"/>
<dbReference type="PANTHER" id="PTHR43004">
    <property type="entry name" value="TRK SYSTEM POTASSIUM UPTAKE PROTEIN"/>
    <property type="match status" value="1"/>
</dbReference>
<evidence type="ECO:0000259" key="4">
    <source>
        <dbReference type="Pfam" id="PF01494"/>
    </source>
</evidence>
<evidence type="ECO:0000256" key="1">
    <source>
        <dbReference type="ARBA" id="ARBA00001974"/>
    </source>
</evidence>
<reference evidence="5 6" key="1">
    <citation type="submission" date="2020-04" db="EMBL/GenBank/DDBJ databases">
        <title>MicrobeNet Type strains.</title>
        <authorList>
            <person name="Nicholson A.C."/>
        </authorList>
    </citation>
    <scope>NUCLEOTIDE SEQUENCE [LARGE SCALE GENOMIC DNA]</scope>
    <source>
        <strain evidence="5 6">DSM 45078</strain>
    </source>
</reference>
<keyword evidence="2" id="KW-0285">Flavoprotein</keyword>
<dbReference type="AlphaFoldDB" id="A0A846XM58"/>
<dbReference type="PRINTS" id="PR00420">
    <property type="entry name" value="RNGMNOXGNASE"/>
</dbReference>
<dbReference type="GO" id="GO:0071949">
    <property type="term" value="F:FAD binding"/>
    <property type="evidence" value="ECO:0007669"/>
    <property type="project" value="InterPro"/>
</dbReference>
<dbReference type="Gene3D" id="3.50.50.60">
    <property type="entry name" value="FAD/NAD(P)-binding domain"/>
    <property type="match status" value="1"/>
</dbReference>
<name>A0A846XM58_9NOCA</name>
<dbReference type="InterPro" id="IPR036188">
    <property type="entry name" value="FAD/NAD-bd_sf"/>
</dbReference>
<dbReference type="SUPFAM" id="SSF51905">
    <property type="entry name" value="FAD/NAD(P)-binding domain"/>
    <property type="match status" value="1"/>
</dbReference>
<evidence type="ECO:0000256" key="2">
    <source>
        <dbReference type="ARBA" id="ARBA00022630"/>
    </source>
</evidence>
<evidence type="ECO:0000313" key="5">
    <source>
        <dbReference type="EMBL" id="NKY35680.1"/>
    </source>
</evidence>
<dbReference type="GO" id="GO:0016709">
    <property type="term" value="F:oxidoreductase activity, acting on paired donors, with incorporation or reduction of molecular oxygen, NAD(P)H as one donor, and incorporation of one atom of oxygen"/>
    <property type="evidence" value="ECO:0007669"/>
    <property type="project" value="UniProtKB-ARBA"/>
</dbReference>
<dbReference type="InterPro" id="IPR050641">
    <property type="entry name" value="RIFMO-like"/>
</dbReference>
<organism evidence="5 6">
    <name type="scientific">Nocardia speluncae</name>
    <dbReference type="NCBI Taxonomy" id="419477"/>
    <lineage>
        <taxon>Bacteria</taxon>
        <taxon>Bacillati</taxon>
        <taxon>Actinomycetota</taxon>
        <taxon>Actinomycetes</taxon>
        <taxon>Mycobacteriales</taxon>
        <taxon>Nocardiaceae</taxon>
        <taxon>Nocardia</taxon>
    </lineage>
</organism>
<dbReference type="Pfam" id="PF01494">
    <property type="entry name" value="FAD_binding_3"/>
    <property type="match status" value="1"/>
</dbReference>
<evidence type="ECO:0000313" key="6">
    <source>
        <dbReference type="Proteomes" id="UP000565715"/>
    </source>
</evidence>
<dbReference type="InterPro" id="IPR002938">
    <property type="entry name" value="FAD-bd"/>
</dbReference>
<accession>A0A846XM58</accession>
<dbReference type="EMBL" id="JAAXOO010000005">
    <property type="protein sequence ID" value="NKY35680.1"/>
    <property type="molecule type" value="Genomic_DNA"/>
</dbReference>
<gene>
    <name evidence="5" type="ORF">HGA13_21770</name>
</gene>
<comment type="caution">
    <text evidence="5">The sequence shown here is derived from an EMBL/GenBank/DDBJ whole genome shotgun (WGS) entry which is preliminary data.</text>
</comment>
<keyword evidence="6" id="KW-1185">Reference proteome</keyword>
<sequence>MSVLIAGAGPTGMVAALVLAANGVECRVLERRAQPSGSSRALGLQARSMELLAGMGVAEDIERVAYRLSGASMMRGDTELSRFTWVPPQSPYPYTYVLPQSGLEDILRDRLRAAGVEIETGAQVQTVTQGENTVEVTLADGREISAEWLIGADGSRSRVREELGIELAGRETGETYYLADIVLDQRPPFQDSAMWLGPAGPFMLMRLPGADELWRIFADMTDTRPLAERPGPGTAELQALLGERGPSRTRITEVQWTSIYRTRVGLAARYRRGRVFLAGDAAHVFPPFGGQGMNLGIQDAVGLAWRLARVEHGAPVDLLAAYETERRPVAAAIIRDVESRRRLYALRNPVARALRDALLRYGSRVPGAARQASRQNSQLDIGYGRGRGWPRAQGPRIGDRAPDAPLAGGTVYDRLGVDHFTLLVFGAADVTETGNEGGGAPYSVSGAVEVRIDDETDPTGAAGERYGLRRGGYVLIRPDGYVAYRGSDGAEARRVAAAFTGAGQPV</sequence>
<dbReference type="Pfam" id="PF21274">
    <property type="entry name" value="Rng_hyd_C"/>
    <property type="match status" value="1"/>
</dbReference>
<dbReference type="Proteomes" id="UP000565715">
    <property type="component" value="Unassembled WGS sequence"/>
</dbReference>
<feature type="domain" description="FAD-binding" evidence="4">
    <location>
        <begin position="2"/>
        <end position="335"/>
    </location>
</feature>
<dbReference type="RefSeq" id="WP_168443484.1">
    <property type="nucleotide sequence ID" value="NZ_JAAXOO010000005.1"/>
</dbReference>
<protein>
    <submittedName>
        <fullName evidence="5">FAD-dependent oxidoreductase</fullName>
    </submittedName>
</protein>
<dbReference type="Gene3D" id="3.40.30.120">
    <property type="match status" value="1"/>
</dbReference>
<dbReference type="Gene3D" id="3.30.70.2450">
    <property type="match status" value="1"/>
</dbReference>
<evidence type="ECO:0000256" key="3">
    <source>
        <dbReference type="ARBA" id="ARBA00022827"/>
    </source>
</evidence>
<keyword evidence="3" id="KW-0274">FAD</keyword>
<dbReference type="PANTHER" id="PTHR43004:SF19">
    <property type="entry name" value="BINDING MONOOXYGENASE, PUTATIVE (JCVI)-RELATED"/>
    <property type="match status" value="1"/>
</dbReference>